<organism evidence="2 3">
    <name type="scientific">Nocardia huaxiensis</name>
    <dbReference type="NCBI Taxonomy" id="2755382"/>
    <lineage>
        <taxon>Bacteria</taxon>
        <taxon>Bacillati</taxon>
        <taxon>Actinomycetota</taxon>
        <taxon>Actinomycetes</taxon>
        <taxon>Mycobacteriales</taxon>
        <taxon>Nocardiaceae</taxon>
        <taxon>Nocardia</taxon>
    </lineage>
</organism>
<dbReference type="KEGG" id="nhu:H0264_17115"/>
<gene>
    <name evidence="2" type="ORF">H0264_17115</name>
</gene>
<dbReference type="EMBL" id="CP059399">
    <property type="protein sequence ID" value="QLY33722.1"/>
    <property type="molecule type" value="Genomic_DNA"/>
</dbReference>
<accession>A0A7D6VG60</accession>
<keyword evidence="1" id="KW-0812">Transmembrane</keyword>
<dbReference type="Proteomes" id="UP000515512">
    <property type="component" value="Chromosome"/>
</dbReference>
<evidence type="ECO:0000313" key="3">
    <source>
        <dbReference type="Proteomes" id="UP000515512"/>
    </source>
</evidence>
<dbReference type="AlphaFoldDB" id="A0A7D6VG60"/>
<feature type="transmembrane region" description="Helical" evidence="1">
    <location>
        <begin position="20"/>
        <end position="40"/>
    </location>
</feature>
<evidence type="ECO:0000256" key="1">
    <source>
        <dbReference type="SAM" id="Phobius"/>
    </source>
</evidence>
<evidence type="ECO:0000313" key="2">
    <source>
        <dbReference type="EMBL" id="QLY33722.1"/>
    </source>
</evidence>
<keyword evidence="1" id="KW-0472">Membrane</keyword>
<reference evidence="2 3" key="1">
    <citation type="submission" date="2020-07" db="EMBL/GenBank/DDBJ databases">
        <authorList>
            <person name="Zhuang K."/>
            <person name="Ran Y."/>
        </authorList>
    </citation>
    <scope>NUCLEOTIDE SEQUENCE [LARGE SCALE GENOMIC DNA]</scope>
    <source>
        <strain evidence="2 3">WCH-YHL-001</strain>
    </source>
</reference>
<keyword evidence="1" id="KW-1133">Transmembrane helix</keyword>
<name>A0A7D6VG60_9NOCA</name>
<protein>
    <submittedName>
        <fullName evidence="2">Uncharacterized protein</fullName>
    </submittedName>
</protein>
<proteinExistence type="predicted"/>
<sequence>MNFRPGSLRRPSPQRVHTLFGGAVLAIIGLVAGLVVLCTVGERAASFGSAPASTTAMAAGDADLVTAPTAKAPSCRKAPDSPVGPVQATVPHRDDVRLSFAVFDAPGSVIGVCPQAALFVPVGTVGPPAPALDLTTVLRI</sequence>
<keyword evidence="3" id="KW-1185">Reference proteome</keyword>
<dbReference type="RefSeq" id="WP_181584886.1">
    <property type="nucleotide sequence ID" value="NZ_CP059399.1"/>
</dbReference>